<organism evidence="1">
    <name type="scientific">Homo sapiens</name>
    <name type="common">Human</name>
    <dbReference type="NCBI Taxonomy" id="9606"/>
    <lineage>
        <taxon>Eukaryota</taxon>
        <taxon>Metazoa</taxon>
        <taxon>Chordata</taxon>
        <taxon>Craniata</taxon>
        <taxon>Vertebrata</taxon>
        <taxon>Euteleostomi</taxon>
        <taxon>Mammalia</taxon>
        <taxon>Eutheria</taxon>
        <taxon>Euarchontoglires</taxon>
        <taxon>Primates</taxon>
        <taxon>Haplorrhini</taxon>
        <taxon>Catarrhini</taxon>
        <taxon>Hominidae</taxon>
        <taxon>Homo</taxon>
    </lineage>
</organism>
<evidence type="ECO:0000313" key="1">
    <source>
        <dbReference type="EMBL" id="CCQ43337.1"/>
    </source>
</evidence>
<dbReference type="EMBL" id="HF583840">
    <property type="protein sequence ID" value="CCQ43337.1"/>
    <property type="molecule type" value="Genomic_DNA"/>
</dbReference>
<accession>L8ECC7</accession>
<name>L8ECC7_HUMAN</name>
<proteinExistence type="predicted"/>
<protein>
    <submittedName>
        <fullName evidence="1">Alternative protein USPL1</fullName>
    </submittedName>
</protein>
<sequence>MAQLPTHMLMLLQKFWKSLEAPHVELNSTTVLMGMVFLQQTMKTWWKVRFINFV</sequence>
<dbReference type="OrthoDB" id="6160353at2759"/>
<dbReference type="ChiTaRS" id="USPL1">
    <property type="organism name" value="human"/>
</dbReference>
<reference evidence="1" key="1">
    <citation type="journal article" date="2013" name="PLoS ONE">
        <title>Direct detection of alternative open reading frames translation products in human significantly expands the proteome.</title>
        <authorList>
            <person name="Vanderperre B."/>
            <person name="Lucier J.-F."/>
            <person name="Motard J."/>
            <person name="Tremblay G."/>
            <person name="Vanderperre S."/>
            <person name="Wisztorski M."/>
            <person name="Salzet M."/>
            <person name="Boisvert F.-M."/>
            <person name="Roucou X."/>
        </authorList>
    </citation>
    <scope>NUCLEOTIDE SEQUENCE</scope>
</reference>
<dbReference type="AlphaFoldDB" id="L8ECC7"/>
<gene>
    <name evidence="1" type="primary">USPL1</name>
</gene>